<dbReference type="PANTHER" id="PTHR23148:SF0">
    <property type="entry name" value="SERINE_ARGININE REPETITIVE MATRIX PROTEIN 1"/>
    <property type="match status" value="1"/>
</dbReference>
<evidence type="ECO:0000313" key="4">
    <source>
        <dbReference type="Proteomes" id="UP001527925"/>
    </source>
</evidence>
<name>A0ABR4NKC7_9FUNG</name>
<dbReference type="Pfam" id="PF01480">
    <property type="entry name" value="PWI"/>
    <property type="match status" value="1"/>
</dbReference>
<dbReference type="InterPro" id="IPR002483">
    <property type="entry name" value="PWI_dom"/>
</dbReference>
<evidence type="ECO:0000259" key="2">
    <source>
        <dbReference type="PROSITE" id="PS51025"/>
    </source>
</evidence>
<dbReference type="SMART" id="SM00311">
    <property type="entry name" value="PWI"/>
    <property type="match status" value="1"/>
</dbReference>
<dbReference type="Proteomes" id="UP001527925">
    <property type="component" value="Unassembled WGS sequence"/>
</dbReference>
<dbReference type="InterPro" id="IPR052225">
    <property type="entry name" value="Ser/Arg_repetitive_matrix"/>
</dbReference>
<accession>A0ABR4NKC7</accession>
<dbReference type="Gene3D" id="1.20.1390.10">
    <property type="entry name" value="PWI domain"/>
    <property type="match status" value="1"/>
</dbReference>
<keyword evidence="4" id="KW-1185">Reference proteome</keyword>
<comment type="caution">
    <text evidence="3">The sequence shown here is derived from an EMBL/GenBank/DDBJ whole genome shotgun (WGS) entry which is preliminary data.</text>
</comment>
<dbReference type="PANTHER" id="PTHR23148">
    <property type="entry name" value="SERINE/ARGININE REGULATED NUCLEAR MATRIX PROTEIN"/>
    <property type="match status" value="1"/>
</dbReference>
<proteinExistence type="predicted"/>
<protein>
    <recommendedName>
        <fullName evidence="2">PWI domain-containing protein</fullName>
    </recommendedName>
</protein>
<evidence type="ECO:0000313" key="3">
    <source>
        <dbReference type="EMBL" id="KAL2919919.1"/>
    </source>
</evidence>
<gene>
    <name evidence="3" type="ORF">HK105_200836</name>
</gene>
<organism evidence="3 4">
    <name type="scientific">Polyrhizophydium stewartii</name>
    <dbReference type="NCBI Taxonomy" id="2732419"/>
    <lineage>
        <taxon>Eukaryota</taxon>
        <taxon>Fungi</taxon>
        <taxon>Fungi incertae sedis</taxon>
        <taxon>Chytridiomycota</taxon>
        <taxon>Chytridiomycota incertae sedis</taxon>
        <taxon>Chytridiomycetes</taxon>
        <taxon>Rhizophydiales</taxon>
        <taxon>Rhizophydiales incertae sedis</taxon>
        <taxon>Polyrhizophydium</taxon>
    </lineage>
</organism>
<feature type="domain" description="PWI" evidence="2">
    <location>
        <begin position="24"/>
        <end position="121"/>
    </location>
</feature>
<keyword evidence="1" id="KW-0507">mRNA processing</keyword>
<reference evidence="3 4" key="1">
    <citation type="submission" date="2023-09" db="EMBL/GenBank/DDBJ databases">
        <title>Pangenome analysis of Batrachochytrium dendrobatidis and related Chytrids.</title>
        <authorList>
            <person name="Yacoub M.N."/>
            <person name="Stajich J.E."/>
            <person name="James T.Y."/>
        </authorList>
    </citation>
    <scope>NUCLEOTIDE SEQUENCE [LARGE SCALE GENOMIC DNA]</scope>
    <source>
        <strain evidence="3 4">JEL0888</strain>
    </source>
</reference>
<evidence type="ECO:0000256" key="1">
    <source>
        <dbReference type="ARBA" id="ARBA00022664"/>
    </source>
</evidence>
<dbReference type="SUPFAM" id="SSF101233">
    <property type="entry name" value="PWI domain"/>
    <property type="match status" value="1"/>
</dbReference>
<dbReference type="EMBL" id="JADGIZ020000002">
    <property type="protein sequence ID" value="KAL2919919.1"/>
    <property type="molecule type" value="Genomic_DNA"/>
</dbReference>
<dbReference type="PROSITE" id="PS51025">
    <property type="entry name" value="PWI"/>
    <property type="match status" value="1"/>
</dbReference>
<dbReference type="InterPro" id="IPR036483">
    <property type="entry name" value="PWI_dom_sf"/>
</dbReference>
<sequence>MNLKGTSTDQDVRFGDKEQKLLKKLSFPSSFSKKVDIKKVNMQAMRPWIAERICHFLGFEDDVVIEFTFGLLESETDPRKIQIQLTGFLELNTPQFMKELWDMLVSAQASETGIPRVLIEAKKAEILKKRV</sequence>